<sequence length="63" mass="6901">MARGRTMSEAFKLELAKELGFYDKIVEGGWGNITTREAGLLVREAIKKAEAMMMESAALPPGK</sequence>
<comment type="caution">
    <text evidence="1">The sequence shown here is derived from an EMBL/GenBank/DDBJ whole genome shotgun (WGS) entry which is preliminary data.</text>
</comment>
<dbReference type="InterPro" id="IPR038300">
    <property type="entry name" value="SASP_sf_alpha/beta"/>
</dbReference>
<proteinExistence type="predicted"/>
<dbReference type="Proteomes" id="UP000244338">
    <property type="component" value="Unassembled WGS sequence"/>
</dbReference>
<dbReference type="GO" id="GO:0003690">
    <property type="term" value="F:double-stranded DNA binding"/>
    <property type="evidence" value="ECO:0007669"/>
    <property type="project" value="InterPro"/>
</dbReference>
<dbReference type="GO" id="GO:0006265">
    <property type="term" value="P:DNA topological change"/>
    <property type="evidence" value="ECO:0007669"/>
    <property type="project" value="InterPro"/>
</dbReference>
<accession>A0A2R6Y1M9</accession>
<protein>
    <recommendedName>
        <fullName evidence="3">Small acid-soluble spore protein</fullName>
    </recommendedName>
</protein>
<organism evidence="1 2">
    <name type="scientific">Candidatus Carbonibacillus altaicus</name>
    <dbReference type="NCBI Taxonomy" id="2163959"/>
    <lineage>
        <taxon>Bacteria</taxon>
        <taxon>Bacillati</taxon>
        <taxon>Bacillota</taxon>
        <taxon>Bacilli</taxon>
        <taxon>Bacillales</taxon>
        <taxon>Candidatus Carbonibacillus</taxon>
    </lineage>
</organism>
<name>A0A2R6Y1M9_9BACL</name>
<dbReference type="AlphaFoldDB" id="A0A2R6Y1M9"/>
<evidence type="ECO:0000313" key="1">
    <source>
        <dbReference type="EMBL" id="PTQ56588.1"/>
    </source>
</evidence>
<gene>
    <name evidence="1" type="ORF">BSOLF_0035</name>
</gene>
<dbReference type="EMBL" id="PEBX01000024">
    <property type="protein sequence ID" value="PTQ56588.1"/>
    <property type="molecule type" value="Genomic_DNA"/>
</dbReference>
<evidence type="ECO:0000313" key="2">
    <source>
        <dbReference type="Proteomes" id="UP000244338"/>
    </source>
</evidence>
<evidence type="ECO:0008006" key="3">
    <source>
        <dbReference type="Google" id="ProtNLM"/>
    </source>
</evidence>
<dbReference type="InterPro" id="IPR018126">
    <property type="entry name" value="SASP_alpha/beta-type_CS"/>
</dbReference>
<dbReference type="Gene3D" id="6.10.10.80">
    <property type="entry name" value="Small, acid-soluble spore protein, alpha/beta type-like"/>
    <property type="match status" value="1"/>
</dbReference>
<dbReference type="PROSITE" id="PS00304">
    <property type="entry name" value="SASP_1"/>
    <property type="match status" value="1"/>
</dbReference>
<reference evidence="2" key="1">
    <citation type="journal article" date="2018" name="Sci. Rep.">
        <title>Lignite coal burning seam in the remote Altai Mountains harbors a hydrogen-driven thermophilic microbial community.</title>
        <authorList>
            <person name="Kadnikov V.V."/>
            <person name="Mardanov A.V."/>
            <person name="Ivasenko D.A."/>
            <person name="Antsiferov D.V."/>
            <person name="Beletsky A.V."/>
            <person name="Karnachuk O.V."/>
            <person name="Ravin N.V."/>
        </authorList>
    </citation>
    <scope>NUCLEOTIDE SEQUENCE [LARGE SCALE GENOMIC DNA]</scope>
</reference>